<dbReference type="Proteomes" id="UP000299102">
    <property type="component" value="Unassembled WGS sequence"/>
</dbReference>
<sequence>MPDQDNIVLEGTFHANKAHPKEIADCHIHQGARSVKTTNTTSLVASTICDESETSIVLFNKSRSDSQDSRQRKRQPAIMERMVTSTTALVRGSARVNIELVSSPLTSAGHAVSCDPEPGLVLDFDFGLDLVPDADEIFAEKRVL</sequence>
<keyword evidence="2" id="KW-1185">Reference proteome</keyword>
<proteinExistence type="predicted"/>
<name>A0A4C1ZI75_EUMVA</name>
<comment type="caution">
    <text evidence="1">The sequence shown here is derived from an EMBL/GenBank/DDBJ whole genome shotgun (WGS) entry which is preliminary data.</text>
</comment>
<gene>
    <name evidence="1" type="ORF">EVAR_99863_1</name>
</gene>
<reference evidence="1 2" key="1">
    <citation type="journal article" date="2019" name="Commun. Biol.">
        <title>The bagworm genome reveals a unique fibroin gene that provides high tensile strength.</title>
        <authorList>
            <person name="Kono N."/>
            <person name="Nakamura H."/>
            <person name="Ohtoshi R."/>
            <person name="Tomita M."/>
            <person name="Numata K."/>
            <person name="Arakawa K."/>
        </authorList>
    </citation>
    <scope>NUCLEOTIDE SEQUENCE [LARGE SCALE GENOMIC DNA]</scope>
</reference>
<dbReference type="EMBL" id="BGZK01001837">
    <property type="protein sequence ID" value="GBP87132.1"/>
    <property type="molecule type" value="Genomic_DNA"/>
</dbReference>
<accession>A0A4C1ZI75</accession>
<evidence type="ECO:0000313" key="1">
    <source>
        <dbReference type="EMBL" id="GBP87132.1"/>
    </source>
</evidence>
<evidence type="ECO:0000313" key="2">
    <source>
        <dbReference type="Proteomes" id="UP000299102"/>
    </source>
</evidence>
<organism evidence="1 2">
    <name type="scientific">Eumeta variegata</name>
    <name type="common">Bagworm moth</name>
    <name type="synonym">Eumeta japonica</name>
    <dbReference type="NCBI Taxonomy" id="151549"/>
    <lineage>
        <taxon>Eukaryota</taxon>
        <taxon>Metazoa</taxon>
        <taxon>Ecdysozoa</taxon>
        <taxon>Arthropoda</taxon>
        <taxon>Hexapoda</taxon>
        <taxon>Insecta</taxon>
        <taxon>Pterygota</taxon>
        <taxon>Neoptera</taxon>
        <taxon>Endopterygota</taxon>
        <taxon>Lepidoptera</taxon>
        <taxon>Glossata</taxon>
        <taxon>Ditrysia</taxon>
        <taxon>Tineoidea</taxon>
        <taxon>Psychidae</taxon>
        <taxon>Oiketicinae</taxon>
        <taxon>Eumeta</taxon>
    </lineage>
</organism>
<dbReference type="AlphaFoldDB" id="A0A4C1ZI75"/>
<protein>
    <submittedName>
        <fullName evidence="1">Uncharacterized protein</fullName>
    </submittedName>
</protein>